<evidence type="ECO:0000313" key="8">
    <source>
        <dbReference type="Proteomes" id="UP001359485"/>
    </source>
</evidence>
<dbReference type="PANTHER" id="PTHR22731:SF3">
    <property type="entry name" value="RIBONUCLEASES P_MRP PROTEIN SUBUNIT POP1"/>
    <property type="match status" value="1"/>
</dbReference>
<feature type="domain" description="Pop1 N-terminal" evidence="4">
    <location>
        <begin position="27"/>
        <end position="78"/>
    </location>
</feature>
<comment type="subcellular location">
    <subcellularLocation>
        <location evidence="1">Nucleus</location>
    </subcellularLocation>
</comment>
<keyword evidence="8" id="KW-1185">Reference proteome</keyword>
<name>A0ABR1AXF4_POLSC</name>
<keyword evidence="3" id="KW-0539">Nucleus</keyword>
<organism evidence="7 8">
    <name type="scientific">Polyplax serrata</name>
    <name type="common">Common mouse louse</name>
    <dbReference type="NCBI Taxonomy" id="468196"/>
    <lineage>
        <taxon>Eukaryota</taxon>
        <taxon>Metazoa</taxon>
        <taxon>Ecdysozoa</taxon>
        <taxon>Arthropoda</taxon>
        <taxon>Hexapoda</taxon>
        <taxon>Insecta</taxon>
        <taxon>Pterygota</taxon>
        <taxon>Neoptera</taxon>
        <taxon>Paraneoptera</taxon>
        <taxon>Psocodea</taxon>
        <taxon>Troctomorpha</taxon>
        <taxon>Phthiraptera</taxon>
        <taxon>Anoplura</taxon>
        <taxon>Polyplacidae</taxon>
        <taxon>Polyplax</taxon>
    </lineage>
</organism>
<comment type="caution">
    <text evidence="7">The sequence shown here is derived from an EMBL/GenBank/DDBJ whole genome shotgun (WGS) entry which is preliminary data.</text>
</comment>
<feature type="domain" description="POPLD" evidence="5">
    <location>
        <begin position="569"/>
        <end position="659"/>
    </location>
</feature>
<accession>A0ABR1AXF4</accession>
<dbReference type="InterPro" id="IPR039182">
    <property type="entry name" value="Pop1"/>
</dbReference>
<keyword evidence="2" id="KW-0819">tRNA processing</keyword>
<evidence type="ECO:0000259" key="5">
    <source>
        <dbReference type="Pfam" id="PF08170"/>
    </source>
</evidence>
<reference evidence="7 8" key="1">
    <citation type="submission" date="2023-09" db="EMBL/GenBank/DDBJ databases">
        <title>Genomes of two closely related lineages of the louse Polyplax serrata with different host specificities.</title>
        <authorList>
            <person name="Martinu J."/>
            <person name="Tarabai H."/>
            <person name="Stefka J."/>
            <person name="Hypsa V."/>
        </authorList>
    </citation>
    <scope>NUCLEOTIDE SEQUENCE [LARGE SCALE GENOMIC DNA]</scope>
    <source>
        <strain evidence="7">98ZLc_SE</strain>
    </source>
</reference>
<dbReference type="Pfam" id="PF22770">
    <property type="entry name" value="POP1_C"/>
    <property type="match status" value="1"/>
</dbReference>
<sequence>MEALKLQFDSALGGPHAVPDTQNISAFLKQRMEEIVMLTEAVKEVPFRGQTFQRLPKHMRRRQMSHHVKRLPRRLQRPYILTLNDGLPDPTKRPSRKYRRRPRNLLEEYNRRQRCHIWLESHIWHAKRFHMVPKWGYKLADSPTNKSFRACYRALSEHCLLIDISYLNCIQLKGPEEKLLNGLQQCTSFECGLTFGSKLYLGGAKEGSVPFFHPNCYPYKIIGYVTFMWKRLDENDTDRSIWIWVHPLVHDEIVECLKNLFNLNLLKAVKDEEQHLNQDIATGLLSEKKEHRKEKKSKKRMEQVKLEPKNVPIHKTTQYVSDDKLITLVLLRDTLNRFQLTGPLSQAIISQAFNLISVCQPKDPRNELNQTGSSDEVHILEVRNRKRKLCEVEVIDEPNKKMKSEQSITDDNIVQEKTNWWVKYYKNESAQQNWQHQKELYEKLSNCLNPTDVPQQFVLPLIISDPRITIPNKRYKATSVIKEPCQIKEGSCEEGLHQSPIWDENIRDEVSMTKLTTEEINEAKSRKIVPGYDTNDVIPDEKQSRIPILLVQRPGVVDHKSGRIGLGSGWDIISPAGYGMPIWRALVFRGARPGGLRETELLQLECSSLNGQLQPDSFTGKRDIDSSAEDLKTRYFKLPPKQRPNFRKLGVPSPFRCPWELLVADWIKATGAKDVTRIGQTFFVLRSRQSLHELCNIMSNINMEGLNSFVERTGKDCLVPIQVVCSGKGKPKDLAMICIPKAEDLKNPPMEPTHLDDNEKLRKTVRREHVRLLKRLRKKRRKERLKLKENFINNLPEKLTGNDILKSNVAPSKDHSEEFKVKMEALWLPQPEQMDSIIDFSSRQIIGFVVKGNFTYSKSVCTALGYVTLLGLIELIKIHKENEGKFSALIRNRDETHYKLGIIRINRE</sequence>
<proteinExistence type="predicted"/>
<protein>
    <submittedName>
        <fullName evidence="7">Uncharacterized protein</fullName>
    </submittedName>
</protein>
<feature type="domain" description="POP1 C-terminal" evidence="6">
    <location>
        <begin position="717"/>
        <end position="905"/>
    </location>
</feature>
<dbReference type="Proteomes" id="UP001359485">
    <property type="component" value="Unassembled WGS sequence"/>
</dbReference>
<dbReference type="EMBL" id="JAWJWF010000007">
    <property type="protein sequence ID" value="KAK6630837.1"/>
    <property type="molecule type" value="Genomic_DNA"/>
</dbReference>
<dbReference type="InterPro" id="IPR009723">
    <property type="entry name" value="Pop1_N"/>
</dbReference>
<dbReference type="Pfam" id="PF08170">
    <property type="entry name" value="POPLD"/>
    <property type="match status" value="1"/>
</dbReference>
<evidence type="ECO:0000313" key="7">
    <source>
        <dbReference type="EMBL" id="KAK6630837.1"/>
    </source>
</evidence>
<evidence type="ECO:0000256" key="2">
    <source>
        <dbReference type="ARBA" id="ARBA00022694"/>
    </source>
</evidence>
<evidence type="ECO:0000259" key="6">
    <source>
        <dbReference type="Pfam" id="PF22770"/>
    </source>
</evidence>
<evidence type="ECO:0000256" key="1">
    <source>
        <dbReference type="ARBA" id="ARBA00004123"/>
    </source>
</evidence>
<evidence type="ECO:0000259" key="4">
    <source>
        <dbReference type="Pfam" id="PF06978"/>
    </source>
</evidence>
<gene>
    <name evidence="7" type="ORF">RUM44_003007</name>
</gene>
<dbReference type="PANTHER" id="PTHR22731">
    <property type="entry name" value="RIBONUCLEASES P/MRP PROTEIN SUBUNIT POP1"/>
    <property type="match status" value="1"/>
</dbReference>
<evidence type="ECO:0000256" key="3">
    <source>
        <dbReference type="ARBA" id="ARBA00023242"/>
    </source>
</evidence>
<dbReference type="InterPro" id="IPR055079">
    <property type="entry name" value="POP1_C"/>
</dbReference>
<feature type="domain" description="Pop1 N-terminal" evidence="4">
    <location>
        <begin position="103"/>
        <end position="174"/>
    </location>
</feature>
<dbReference type="Pfam" id="PF06978">
    <property type="entry name" value="POP1_N"/>
    <property type="match status" value="2"/>
</dbReference>
<dbReference type="InterPro" id="IPR012590">
    <property type="entry name" value="POPLD_dom"/>
</dbReference>